<dbReference type="EMBL" id="AP012052">
    <property type="protein sequence ID" value="BAJ75183.1"/>
    <property type="molecule type" value="Genomic_DNA"/>
</dbReference>
<dbReference type="AlphaFoldDB" id="E8NFB0"/>
<organism evidence="2 3">
    <name type="scientific">Microbacterium testaceum (strain StLB037)</name>
    <dbReference type="NCBI Taxonomy" id="979556"/>
    <lineage>
        <taxon>Bacteria</taxon>
        <taxon>Bacillati</taxon>
        <taxon>Actinomycetota</taxon>
        <taxon>Actinomycetes</taxon>
        <taxon>Micrococcales</taxon>
        <taxon>Microbacteriaceae</taxon>
        <taxon>Microbacterium</taxon>
    </lineage>
</organism>
<keyword evidence="1" id="KW-1133">Transmembrane helix</keyword>
<feature type="transmembrane region" description="Helical" evidence="1">
    <location>
        <begin position="21"/>
        <end position="41"/>
    </location>
</feature>
<evidence type="ECO:0000256" key="1">
    <source>
        <dbReference type="SAM" id="Phobius"/>
    </source>
</evidence>
<dbReference type="Proteomes" id="UP000008975">
    <property type="component" value="Chromosome"/>
</dbReference>
<dbReference type="RefSeq" id="WP_013585308.1">
    <property type="nucleotide sequence ID" value="NC_015125.1"/>
</dbReference>
<keyword evidence="1" id="KW-0812">Transmembrane</keyword>
<accession>E8NFB0</accession>
<evidence type="ECO:0000313" key="3">
    <source>
        <dbReference type="Proteomes" id="UP000008975"/>
    </source>
</evidence>
<protein>
    <submittedName>
        <fullName evidence="2">Amino acid permease</fullName>
    </submittedName>
</protein>
<dbReference type="STRING" id="979556.MTES_2219"/>
<sequence>MSDEESGSLIQQRMRFDRARTAAIWTLIGAVFLALSSVWTLMSEGADAPWWRWGAAITFLVLTVYGVIRLVSAVGSLRRFTAEHGPDAGRQKPVDRP</sequence>
<dbReference type="HOGENOM" id="CLU_2343583_0_0_11"/>
<evidence type="ECO:0000313" key="2">
    <source>
        <dbReference type="EMBL" id="BAJ75183.1"/>
    </source>
</evidence>
<dbReference type="KEGG" id="mts:MTES_2219"/>
<reference key="2">
    <citation type="submission" date="2011-02" db="EMBL/GenBank/DDBJ databases">
        <title>Genome sequence of Microbacterium testaceum StLB037.</title>
        <authorList>
            <person name="Morohoshi T."/>
            <person name="Wang W.Z."/>
            <person name="Someya N."/>
            <person name="Ikeda T."/>
        </authorList>
    </citation>
    <scope>NUCLEOTIDE SEQUENCE</scope>
    <source>
        <strain>StLB037</strain>
    </source>
</reference>
<keyword evidence="1" id="KW-0472">Membrane</keyword>
<gene>
    <name evidence="2" type="ordered locus">MTES_2219</name>
</gene>
<feature type="transmembrane region" description="Helical" evidence="1">
    <location>
        <begin position="53"/>
        <end position="71"/>
    </location>
</feature>
<dbReference type="OrthoDB" id="5083845at2"/>
<reference evidence="2 3" key="1">
    <citation type="journal article" date="2011" name="J. Bacteriol.">
        <title>Genome sequence of Microbacterium testaceum StLB037, an N-acylhomoserine lactone-degrading bacterium isolated from potato leaves.</title>
        <authorList>
            <person name="Morohoshi T."/>
            <person name="Wang W.-Z."/>
            <person name="Someya N."/>
            <person name="Ikeda T."/>
        </authorList>
    </citation>
    <scope>NUCLEOTIDE SEQUENCE [LARGE SCALE GENOMIC DNA]</scope>
    <source>
        <strain evidence="2 3">StLB037</strain>
    </source>
</reference>
<proteinExistence type="predicted"/>
<name>E8NFB0_MICTS</name>